<organism evidence="1 2">
    <name type="scientific">Fusarium sarcochroum</name>
    <dbReference type="NCBI Taxonomy" id="1208366"/>
    <lineage>
        <taxon>Eukaryota</taxon>
        <taxon>Fungi</taxon>
        <taxon>Dikarya</taxon>
        <taxon>Ascomycota</taxon>
        <taxon>Pezizomycotina</taxon>
        <taxon>Sordariomycetes</taxon>
        <taxon>Hypocreomycetidae</taxon>
        <taxon>Hypocreales</taxon>
        <taxon>Nectriaceae</taxon>
        <taxon>Fusarium</taxon>
        <taxon>Fusarium lateritium species complex</taxon>
    </lineage>
</organism>
<reference evidence="1" key="2">
    <citation type="submission" date="2020-05" db="EMBL/GenBank/DDBJ databases">
        <authorList>
            <person name="Kim H.-S."/>
            <person name="Proctor R.H."/>
            <person name="Brown D.W."/>
        </authorList>
    </citation>
    <scope>NUCLEOTIDE SEQUENCE</scope>
    <source>
        <strain evidence="1">NRRL 20472</strain>
    </source>
</reference>
<evidence type="ECO:0000313" key="1">
    <source>
        <dbReference type="EMBL" id="KAF4970605.1"/>
    </source>
</evidence>
<protein>
    <submittedName>
        <fullName evidence="1">Uncharacterized protein</fullName>
    </submittedName>
</protein>
<name>A0A8H4U684_9HYPO</name>
<proteinExistence type="predicted"/>
<evidence type="ECO:0000313" key="2">
    <source>
        <dbReference type="Proteomes" id="UP000622797"/>
    </source>
</evidence>
<keyword evidence="2" id="KW-1185">Reference proteome</keyword>
<accession>A0A8H4U684</accession>
<sequence>MEIRTKRLLGSASSFTYTLEGYPDDTDFARHLVSFVRPEIKNLQGKRVTRKHLDEIMAQQKSEDDGVVETSIGYLDYVADSRDARYVRLQKAKKLSQITPDQSKGRSLPAYQTCLRSAVGDAHFEFISSFCELEKPSESAFETASSTLRFTVSAAEDSPTSTFEIKDAKNDIPGQLRDSGFDLTNVLIWTHDFMPFSTLEQSSSSEASSHKPGGGSHRMLVQASNVKIVLLCGPRSVGVICQDFENLEEYELKLRLRRVSPLKVETLHEGVKFWLHQGGFRNDDDISKLKELSGTLCRGLLVVLHARAKLARSGKIQPNAIWRRRREGIGKQEVRAHERFDLHPYSIARGIVAGLAELSDKEVLKQCVDQDPGV</sequence>
<reference evidence="1" key="1">
    <citation type="journal article" date="2020" name="BMC Genomics">
        <title>Correction to: Identification and distribution of gene clusters required for synthesis of sphingolipid metabolism inhibitors in diverse species of the filamentous fungus Fusarium.</title>
        <authorList>
            <person name="Kim H.S."/>
            <person name="Lohmar J.M."/>
            <person name="Busman M."/>
            <person name="Brown D.W."/>
            <person name="Naumann T.A."/>
            <person name="Divon H.H."/>
            <person name="Lysoe E."/>
            <person name="Uhlig S."/>
            <person name="Proctor R.H."/>
        </authorList>
    </citation>
    <scope>NUCLEOTIDE SEQUENCE</scope>
    <source>
        <strain evidence="1">NRRL 20472</strain>
    </source>
</reference>
<gene>
    <name evidence="1" type="ORF">FSARC_2386</name>
</gene>
<dbReference type="EMBL" id="JABEXW010000115">
    <property type="protein sequence ID" value="KAF4970605.1"/>
    <property type="molecule type" value="Genomic_DNA"/>
</dbReference>
<dbReference type="OrthoDB" id="5088744at2759"/>
<comment type="caution">
    <text evidence="1">The sequence shown here is derived from an EMBL/GenBank/DDBJ whole genome shotgun (WGS) entry which is preliminary data.</text>
</comment>
<dbReference type="Proteomes" id="UP000622797">
    <property type="component" value="Unassembled WGS sequence"/>
</dbReference>
<dbReference type="AlphaFoldDB" id="A0A8H4U684"/>